<keyword evidence="6" id="KW-0805">Transcription regulation</keyword>
<dbReference type="AlphaFoldDB" id="A0A9J6BIY6"/>
<feature type="domain" description="C2H2-type" evidence="11">
    <location>
        <begin position="435"/>
        <end position="462"/>
    </location>
</feature>
<keyword evidence="2 10" id="KW-0479">Metal-binding</keyword>
<gene>
    <name evidence="13" type="ORF">PVAND_017557</name>
</gene>
<evidence type="ECO:0008006" key="15">
    <source>
        <dbReference type="Google" id="ProtNLM"/>
    </source>
</evidence>
<dbReference type="GO" id="GO:0008270">
    <property type="term" value="F:zinc ion binding"/>
    <property type="evidence" value="ECO:0007669"/>
    <property type="project" value="UniProtKB-UniRule"/>
</dbReference>
<keyword evidence="5 10" id="KW-0862">Zinc</keyword>
<evidence type="ECO:0000256" key="9">
    <source>
        <dbReference type="PROSITE-ProRule" id="PRU00042"/>
    </source>
</evidence>
<evidence type="ECO:0000313" key="13">
    <source>
        <dbReference type="EMBL" id="KAG5669674.1"/>
    </source>
</evidence>
<feature type="binding site" evidence="10">
    <location>
        <position position="52"/>
    </location>
    <ligand>
        <name>Zn(2+)</name>
        <dbReference type="ChEBI" id="CHEBI:29105"/>
    </ligand>
</feature>
<dbReference type="Gene3D" id="3.30.160.60">
    <property type="entry name" value="Classic Zinc Finger"/>
    <property type="match status" value="5"/>
</dbReference>
<proteinExistence type="predicted"/>
<feature type="domain" description="C2H2-type" evidence="11">
    <location>
        <begin position="287"/>
        <end position="315"/>
    </location>
</feature>
<keyword evidence="4 9" id="KW-0863">Zinc-finger</keyword>
<feature type="domain" description="C2H2-type" evidence="11">
    <location>
        <begin position="378"/>
        <end position="406"/>
    </location>
</feature>
<sequence>MEERICRICLTVETNKEFRKIFDSNLGLKIFLISNVKIVEVLNIPALICKSCEIELYQCINFRKKIQISQEYFNNQLYEHEFNLWNESQINEESKEQIEKEEIQDLELDRTVEEYQIEKLTFHESQNEDHSKIEEEISFIEKKKKKTIVRRPNRTDLTCQYCGLKLSRRQRLMQHERLHLIEATKSFYTCDMCNKQMSQRFALVPHFQKHHNFKIGPKERWKCAICENKTLPACKMEVHYRNFHSEFYTNDEDKTDQSIEVKTLNQKQRSTKFKTLSKKVKQTKIFFPCSLCGNSFTNSYRYHKHLNDIHGVKEQEILQNAETIEILLSESLDISQKSLKDNQELKKSKNVPCSTCGKVFSSITTCKAHEKTHLDTKYYCDLCGSSFKVKAYLTSHVQKVHLKLKRFKCSMCEEAFIHRELLNYHVKKHLNIRNFSCQFCQKTFVRKSCAIIHERIHKNERPYSCAYCNKTFIHNSDHRRHEIRHLNNMSHLNSRIK</sequence>
<evidence type="ECO:0000256" key="10">
    <source>
        <dbReference type="PROSITE-ProRule" id="PRU01263"/>
    </source>
</evidence>
<dbReference type="InterPro" id="IPR013087">
    <property type="entry name" value="Znf_C2H2_type"/>
</dbReference>
<dbReference type="InterPro" id="IPR050636">
    <property type="entry name" value="C2H2-ZF_domain-containing"/>
</dbReference>
<dbReference type="SUPFAM" id="SSF57667">
    <property type="entry name" value="beta-beta-alpha zinc fingers"/>
    <property type="match status" value="4"/>
</dbReference>
<dbReference type="Pfam" id="PF07776">
    <property type="entry name" value="zf-AD"/>
    <property type="match status" value="1"/>
</dbReference>
<keyword evidence="3" id="KW-0677">Repeat</keyword>
<feature type="domain" description="C2H2-type" evidence="11">
    <location>
        <begin position="407"/>
        <end position="434"/>
    </location>
</feature>
<dbReference type="Proteomes" id="UP001107558">
    <property type="component" value="Chromosome 4"/>
</dbReference>
<keyword evidence="8" id="KW-0539">Nucleus</keyword>
<comment type="caution">
    <text evidence="13">The sequence shown here is derived from an EMBL/GenBank/DDBJ whole genome shotgun (WGS) entry which is preliminary data.</text>
</comment>
<feature type="domain" description="C2H2-type" evidence="11">
    <location>
        <begin position="188"/>
        <end position="215"/>
    </location>
</feature>
<dbReference type="Pfam" id="PF00096">
    <property type="entry name" value="zf-C2H2"/>
    <property type="match status" value="2"/>
</dbReference>
<keyword evidence="7" id="KW-0804">Transcription</keyword>
<name>A0A9J6BIY6_POLVA</name>
<dbReference type="SMART" id="SM00868">
    <property type="entry name" value="zf-AD"/>
    <property type="match status" value="1"/>
</dbReference>
<dbReference type="GO" id="GO:0005634">
    <property type="term" value="C:nucleus"/>
    <property type="evidence" value="ECO:0007669"/>
    <property type="project" value="UniProtKB-SubCell"/>
</dbReference>
<dbReference type="PROSITE" id="PS00028">
    <property type="entry name" value="ZINC_FINGER_C2H2_1"/>
    <property type="match status" value="8"/>
</dbReference>
<feature type="binding site" evidence="10">
    <location>
        <position position="49"/>
    </location>
    <ligand>
        <name>Zn(2+)</name>
        <dbReference type="ChEBI" id="CHEBI:29105"/>
    </ligand>
</feature>
<dbReference type="PANTHER" id="PTHR47772">
    <property type="entry name" value="ZINC FINGER PROTEIN 200"/>
    <property type="match status" value="1"/>
</dbReference>
<dbReference type="OrthoDB" id="7761303at2759"/>
<comment type="subcellular location">
    <subcellularLocation>
        <location evidence="1">Nucleus</location>
    </subcellularLocation>
</comment>
<evidence type="ECO:0000256" key="6">
    <source>
        <dbReference type="ARBA" id="ARBA00023015"/>
    </source>
</evidence>
<dbReference type="InterPro" id="IPR036236">
    <property type="entry name" value="Znf_C2H2_sf"/>
</dbReference>
<evidence type="ECO:0000256" key="3">
    <source>
        <dbReference type="ARBA" id="ARBA00022737"/>
    </source>
</evidence>
<keyword evidence="14" id="KW-1185">Reference proteome</keyword>
<protein>
    <recommendedName>
        <fullName evidence="15">Zinc finger protein</fullName>
    </recommendedName>
</protein>
<evidence type="ECO:0000256" key="1">
    <source>
        <dbReference type="ARBA" id="ARBA00004123"/>
    </source>
</evidence>
<evidence type="ECO:0000256" key="8">
    <source>
        <dbReference type="ARBA" id="ARBA00023242"/>
    </source>
</evidence>
<feature type="binding site" evidence="10">
    <location>
        <position position="6"/>
    </location>
    <ligand>
        <name>Zn(2+)</name>
        <dbReference type="ChEBI" id="CHEBI:29105"/>
    </ligand>
</feature>
<dbReference type="PROSITE" id="PS51915">
    <property type="entry name" value="ZAD"/>
    <property type="match status" value="1"/>
</dbReference>
<dbReference type="SUPFAM" id="SSF57716">
    <property type="entry name" value="Glucocorticoid receptor-like (DNA-binding domain)"/>
    <property type="match status" value="1"/>
</dbReference>
<feature type="domain" description="C2H2-type" evidence="11">
    <location>
        <begin position="157"/>
        <end position="184"/>
    </location>
</feature>
<feature type="domain" description="C2H2-type" evidence="11">
    <location>
        <begin position="351"/>
        <end position="378"/>
    </location>
</feature>
<evidence type="ECO:0000259" key="12">
    <source>
        <dbReference type="PROSITE" id="PS51915"/>
    </source>
</evidence>
<dbReference type="PANTHER" id="PTHR47772:SF13">
    <property type="entry name" value="GASTRULA ZINC FINGER PROTEIN XLCGF49.1-LIKE-RELATED"/>
    <property type="match status" value="1"/>
</dbReference>
<reference evidence="13" key="1">
    <citation type="submission" date="2021-03" db="EMBL/GenBank/DDBJ databases">
        <title>Chromosome level genome of the anhydrobiotic midge Polypedilum vanderplanki.</title>
        <authorList>
            <person name="Yoshida Y."/>
            <person name="Kikawada T."/>
            <person name="Gusev O."/>
        </authorList>
    </citation>
    <scope>NUCLEOTIDE SEQUENCE</scope>
    <source>
        <strain evidence="13">NIAS01</strain>
        <tissue evidence="13">Whole body or cell culture</tissue>
    </source>
</reference>
<evidence type="ECO:0000256" key="5">
    <source>
        <dbReference type="ARBA" id="ARBA00022833"/>
    </source>
</evidence>
<dbReference type="SMART" id="SM00355">
    <property type="entry name" value="ZnF_C2H2"/>
    <property type="match status" value="9"/>
</dbReference>
<dbReference type="InterPro" id="IPR012934">
    <property type="entry name" value="Znf_AD"/>
</dbReference>
<feature type="domain" description="C2H2-type" evidence="11">
    <location>
        <begin position="463"/>
        <end position="490"/>
    </location>
</feature>
<accession>A0A9J6BIY6</accession>
<feature type="domain" description="ZAD" evidence="12">
    <location>
        <begin position="4"/>
        <end position="76"/>
    </location>
</feature>
<feature type="binding site" evidence="10">
    <location>
        <position position="9"/>
    </location>
    <ligand>
        <name>Zn(2+)</name>
        <dbReference type="ChEBI" id="CHEBI:29105"/>
    </ligand>
</feature>
<evidence type="ECO:0000256" key="7">
    <source>
        <dbReference type="ARBA" id="ARBA00023163"/>
    </source>
</evidence>
<dbReference type="PROSITE" id="PS50157">
    <property type="entry name" value="ZINC_FINGER_C2H2_2"/>
    <property type="match status" value="8"/>
</dbReference>
<organism evidence="13 14">
    <name type="scientific">Polypedilum vanderplanki</name>
    <name type="common">Sleeping chironomid midge</name>
    <dbReference type="NCBI Taxonomy" id="319348"/>
    <lineage>
        <taxon>Eukaryota</taxon>
        <taxon>Metazoa</taxon>
        <taxon>Ecdysozoa</taxon>
        <taxon>Arthropoda</taxon>
        <taxon>Hexapoda</taxon>
        <taxon>Insecta</taxon>
        <taxon>Pterygota</taxon>
        <taxon>Neoptera</taxon>
        <taxon>Endopterygota</taxon>
        <taxon>Diptera</taxon>
        <taxon>Nematocera</taxon>
        <taxon>Chironomoidea</taxon>
        <taxon>Chironomidae</taxon>
        <taxon>Chironominae</taxon>
        <taxon>Polypedilum</taxon>
        <taxon>Polypedilum</taxon>
    </lineage>
</organism>
<evidence type="ECO:0000313" key="14">
    <source>
        <dbReference type="Proteomes" id="UP001107558"/>
    </source>
</evidence>
<evidence type="ECO:0000256" key="4">
    <source>
        <dbReference type="ARBA" id="ARBA00022771"/>
    </source>
</evidence>
<evidence type="ECO:0000259" key="11">
    <source>
        <dbReference type="PROSITE" id="PS50157"/>
    </source>
</evidence>
<dbReference type="EMBL" id="JADBJN010000004">
    <property type="protein sequence ID" value="KAG5669674.1"/>
    <property type="molecule type" value="Genomic_DNA"/>
</dbReference>
<evidence type="ECO:0000256" key="2">
    <source>
        <dbReference type="ARBA" id="ARBA00022723"/>
    </source>
</evidence>